<organism evidence="6 7">
    <name type="scientific">Armillaria ostoyae</name>
    <name type="common">Armillaria root rot fungus</name>
    <dbReference type="NCBI Taxonomy" id="47428"/>
    <lineage>
        <taxon>Eukaryota</taxon>
        <taxon>Fungi</taxon>
        <taxon>Dikarya</taxon>
        <taxon>Basidiomycota</taxon>
        <taxon>Agaricomycotina</taxon>
        <taxon>Agaricomycetes</taxon>
        <taxon>Agaricomycetidae</taxon>
        <taxon>Agaricales</taxon>
        <taxon>Marasmiineae</taxon>
        <taxon>Physalacriaceae</taxon>
        <taxon>Armillaria</taxon>
    </lineage>
</organism>
<keyword evidence="4" id="KW-1133">Transmembrane helix</keyword>
<reference evidence="7" key="1">
    <citation type="journal article" date="2017" name="Nat. Ecol. Evol.">
        <title>Genome expansion and lineage-specific genetic innovations in the forest pathogenic fungi Armillaria.</title>
        <authorList>
            <person name="Sipos G."/>
            <person name="Prasanna A.N."/>
            <person name="Walter M.C."/>
            <person name="O'Connor E."/>
            <person name="Balint B."/>
            <person name="Krizsan K."/>
            <person name="Kiss B."/>
            <person name="Hess J."/>
            <person name="Varga T."/>
            <person name="Slot J."/>
            <person name="Riley R."/>
            <person name="Boka B."/>
            <person name="Rigling D."/>
            <person name="Barry K."/>
            <person name="Lee J."/>
            <person name="Mihaltcheva S."/>
            <person name="LaButti K."/>
            <person name="Lipzen A."/>
            <person name="Waldron R."/>
            <person name="Moloney N.M."/>
            <person name="Sperisen C."/>
            <person name="Kredics L."/>
            <person name="Vagvoelgyi C."/>
            <person name="Patrignani A."/>
            <person name="Fitzpatrick D."/>
            <person name="Nagy I."/>
            <person name="Doyle S."/>
            <person name="Anderson J.B."/>
            <person name="Grigoriev I.V."/>
            <person name="Gueldener U."/>
            <person name="Muensterkoetter M."/>
            <person name="Nagy L.G."/>
        </authorList>
    </citation>
    <scope>NUCLEOTIDE SEQUENCE [LARGE SCALE GENOMIC DNA]</scope>
    <source>
        <strain evidence="7">C18/9</strain>
    </source>
</reference>
<feature type="region of interest" description="Disordered" evidence="3">
    <location>
        <begin position="504"/>
        <end position="573"/>
    </location>
</feature>
<feature type="domain" description="CCHC-type" evidence="5">
    <location>
        <begin position="847"/>
        <end position="862"/>
    </location>
</feature>
<feature type="transmembrane region" description="Helical" evidence="4">
    <location>
        <begin position="12"/>
        <end position="34"/>
    </location>
</feature>
<evidence type="ECO:0000259" key="5">
    <source>
        <dbReference type="PROSITE" id="PS50158"/>
    </source>
</evidence>
<dbReference type="OrthoDB" id="2645941at2759"/>
<dbReference type="InterPro" id="IPR001878">
    <property type="entry name" value="Znf_CCHC"/>
</dbReference>
<feature type="region of interest" description="Disordered" evidence="3">
    <location>
        <begin position="412"/>
        <end position="466"/>
    </location>
</feature>
<keyword evidence="4" id="KW-0472">Membrane</keyword>
<evidence type="ECO:0000256" key="4">
    <source>
        <dbReference type="SAM" id="Phobius"/>
    </source>
</evidence>
<feature type="compositionally biased region" description="Polar residues" evidence="3">
    <location>
        <begin position="770"/>
        <end position="789"/>
    </location>
</feature>
<keyword evidence="2" id="KW-0862">Zinc</keyword>
<keyword evidence="2" id="KW-0479">Metal-binding</keyword>
<evidence type="ECO:0000256" key="2">
    <source>
        <dbReference type="PROSITE-ProRule" id="PRU00047"/>
    </source>
</evidence>
<keyword evidence="1" id="KW-0507">mRNA processing</keyword>
<dbReference type="GO" id="GO:0006397">
    <property type="term" value="P:mRNA processing"/>
    <property type="evidence" value="ECO:0007669"/>
    <property type="project" value="UniProtKB-KW"/>
</dbReference>
<dbReference type="SMART" id="SM00343">
    <property type="entry name" value="ZnF_C2HC"/>
    <property type="match status" value="1"/>
</dbReference>
<evidence type="ECO:0000313" key="7">
    <source>
        <dbReference type="Proteomes" id="UP000219338"/>
    </source>
</evidence>
<dbReference type="InterPro" id="IPR036875">
    <property type="entry name" value="Znf_CCHC_sf"/>
</dbReference>
<feature type="compositionally biased region" description="Basic and acidic residues" evidence="3">
    <location>
        <begin position="136"/>
        <end position="145"/>
    </location>
</feature>
<sequence>MTPDLTTPQTIGISTALVGACLIFLLGFFIALAWREQILPYLYRHGILIPPHRRLRPQPPAPFPAHYILPYASTEQLLHEPVMVQTTGLQQCTPHHTDSIDDLPPRPPPPQRNATPGPSGTRQTPMPPPSSPEPETNDRDLRARYEQFPPPAYDPADIPPPERALLPVQPRPIMGFPTLPPGRIFIRPYQDNDPWPPEPDSDDDEAGDHSAPPAHQLPPPERFILIDSDDEDLDALAPPPSDTDVPESVSNDSRPPSPPPRPLALTYTEREDPLNINGPDFEWNELLAIDILILERDEPQWDGTLRSNEAIPSHAWEETRLLRPEYTTIETEPHFPLPPATYYRDAAPREQLTPSSGWSSPYLSYPLDRETRTQQDNNDFDHFHYEGMIENPYVDNEDGDYQGYSLAPYQLPDSPLLPHHPRRIQRYHPPQYGIHPMGGANDAPARQEEGGSNDIPVDPLPEPPIQQTPAERIQAAKDLADRKAQHIAELRQIIEDEENAHDEHVRYWNLPNQNQRKGKEADRGRRGAPPPPPDPNWQRDLANRDDRWSLPRPPPKWQQEPPQPTGEADDDAPWLGIKPVMIQPPVPFLGKYDDIEHFIGDCCMYFETFTPFFQLHSQRVAFATSYFEDAAKDWWVHQRQEFWVGSGWSNKPKRFRYPSWAEFVGLVSRQFHDPAMEDVHEQKMFNLRMGKGPAISYFNKLEIEAKKAGRRGDDQERGLMVKAVQLGVPDSYTNAIASSGENIPRSYNNWKRRILRIYEERQKKWVFDQTVGNRNTNPRPALTATTATSHHPKTGGATSSSSTKPTSSMPNTGGRDAGGRWLARPGTTYGGQGAPMDIGQMRAKGLCFRCHKQGHLSKDCPEKKDFRDIRSVQATREPVTESKIEEIAKDLLTGALLSSAGRSHGLFVGTSSNPTCIIKCTNIFPTHSNIPRLRAPAFNVSSTTSKPVSESQNRYAALSVEECNDTDNDNDTPLKGCHDTSSARAEAKAVNPAGHEAESLPTRPLLTLGQTDANHRASSLCGETQSTNVSGEKSTFTVTPIDNASLPRMTDGTKGSSKGSPNEVSYHHDQAAQTSGSTIPKVDVESQLDGEITARLPGQERVPSKETTTPQQQPFPVGRPGKVIEVMTSQSPGAEGGVGQPRSLDSTNPVVPVRLFDNWDDAPVRTSPSCQRIVLVEANQTNLHSPIAPGNVDEERLSKTAGDANATATKKRATGLEAASTQAVNRGHSTTMIEVPDEEDDTAYQIWLAKEQLPTIVEKGDEPSSVPTTPSPAQWFKPFEVDWTLRAVRKA</sequence>
<name>A0A284RH26_ARMOS</name>
<keyword evidence="7" id="KW-1185">Reference proteome</keyword>
<evidence type="ECO:0000256" key="1">
    <source>
        <dbReference type="ARBA" id="ARBA00022664"/>
    </source>
</evidence>
<feature type="region of interest" description="Disordered" evidence="3">
    <location>
        <begin position="1094"/>
        <end position="1119"/>
    </location>
</feature>
<feature type="compositionally biased region" description="Polar residues" evidence="3">
    <location>
        <begin position="1105"/>
        <end position="1114"/>
    </location>
</feature>
<evidence type="ECO:0000256" key="3">
    <source>
        <dbReference type="SAM" id="MobiDB-lite"/>
    </source>
</evidence>
<feature type="region of interest" description="Disordered" evidence="3">
    <location>
        <begin position="92"/>
        <end position="265"/>
    </location>
</feature>
<gene>
    <name evidence="6" type="ORF">ARMOST_11410</name>
</gene>
<dbReference type="STRING" id="47428.A0A284RH26"/>
<feature type="compositionally biased region" description="Polar residues" evidence="3">
    <location>
        <begin position="1053"/>
        <end position="1063"/>
    </location>
</feature>
<dbReference type="Proteomes" id="UP000219338">
    <property type="component" value="Unassembled WGS sequence"/>
</dbReference>
<feature type="region of interest" description="Disordered" evidence="3">
    <location>
        <begin position="769"/>
        <end position="833"/>
    </location>
</feature>
<feature type="region of interest" description="Disordered" evidence="3">
    <location>
        <begin position="1014"/>
        <end position="1081"/>
    </location>
</feature>
<protein>
    <recommendedName>
        <fullName evidence="5">CCHC-type domain-containing protein</fullName>
    </recommendedName>
</protein>
<dbReference type="SUPFAM" id="SSF57756">
    <property type="entry name" value="Retrovirus zinc finger-like domains"/>
    <property type="match status" value="1"/>
</dbReference>
<feature type="compositionally biased region" description="Low complexity" evidence="3">
    <location>
        <begin position="794"/>
        <end position="808"/>
    </location>
</feature>
<accession>A0A284RH26</accession>
<feature type="compositionally biased region" description="Pro residues" evidence="3">
    <location>
        <begin position="551"/>
        <end position="564"/>
    </location>
</feature>
<keyword evidence="4" id="KW-0812">Transmembrane</keyword>
<evidence type="ECO:0000313" key="6">
    <source>
        <dbReference type="EMBL" id="SJL08051.1"/>
    </source>
</evidence>
<proteinExistence type="predicted"/>
<keyword evidence="2" id="KW-0863">Zinc-finger</keyword>
<dbReference type="GO" id="GO:0003676">
    <property type="term" value="F:nucleic acid binding"/>
    <property type="evidence" value="ECO:0007669"/>
    <property type="project" value="InterPro"/>
</dbReference>
<dbReference type="PROSITE" id="PS50158">
    <property type="entry name" value="ZF_CCHC"/>
    <property type="match status" value="1"/>
</dbReference>
<feature type="compositionally biased region" description="Polar residues" evidence="3">
    <location>
        <begin position="1021"/>
        <end position="1042"/>
    </location>
</feature>
<dbReference type="Gene3D" id="4.10.60.10">
    <property type="entry name" value="Zinc finger, CCHC-type"/>
    <property type="match status" value="1"/>
</dbReference>
<feature type="compositionally biased region" description="Pro residues" evidence="3">
    <location>
        <begin position="148"/>
        <end position="162"/>
    </location>
</feature>
<dbReference type="GO" id="GO:0008270">
    <property type="term" value="F:zinc ion binding"/>
    <property type="evidence" value="ECO:0007669"/>
    <property type="project" value="UniProtKB-KW"/>
</dbReference>
<dbReference type="EMBL" id="FUEG01000009">
    <property type="protein sequence ID" value="SJL08051.1"/>
    <property type="molecule type" value="Genomic_DNA"/>
</dbReference>